<evidence type="ECO:0000256" key="4">
    <source>
        <dbReference type="ARBA" id="ARBA00061089"/>
    </source>
</evidence>
<evidence type="ECO:0000256" key="3">
    <source>
        <dbReference type="ARBA" id="ARBA00022801"/>
    </source>
</evidence>
<dbReference type="CDD" id="cd07385">
    <property type="entry name" value="MPP_YkuE_C"/>
    <property type="match status" value="1"/>
</dbReference>
<feature type="transmembrane region" description="Helical" evidence="5">
    <location>
        <begin position="125"/>
        <end position="147"/>
    </location>
</feature>
<comment type="cofactor">
    <cofactor evidence="1">
        <name>a divalent metal cation</name>
        <dbReference type="ChEBI" id="CHEBI:60240"/>
    </cofactor>
</comment>
<dbReference type="OrthoDB" id="9780884at2"/>
<keyword evidence="8" id="KW-1185">Reference proteome</keyword>
<evidence type="ECO:0000313" key="7">
    <source>
        <dbReference type="EMBL" id="TGN19758.1"/>
    </source>
</evidence>
<feature type="transmembrane region" description="Helical" evidence="5">
    <location>
        <begin position="96"/>
        <end position="113"/>
    </location>
</feature>
<comment type="caution">
    <text evidence="7">The sequence shown here is derived from an EMBL/GenBank/DDBJ whole genome shotgun (WGS) entry which is preliminary data.</text>
</comment>
<keyword evidence="5" id="KW-1133">Transmembrane helix</keyword>
<dbReference type="Proteomes" id="UP000298058">
    <property type="component" value="Unassembled WGS sequence"/>
</dbReference>
<dbReference type="RefSeq" id="WP_135760074.1">
    <property type="nucleotide sequence ID" value="NZ_RQHW01000028.1"/>
</dbReference>
<dbReference type="InterPro" id="IPR004843">
    <property type="entry name" value="Calcineurin-like_PHP"/>
</dbReference>
<proteinExistence type="inferred from homology"/>
<evidence type="ECO:0000313" key="8">
    <source>
        <dbReference type="Proteomes" id="UP000298058"/>
    </source>
</evidence>
<accession>A0A4R9M4U7</accession>
<name>A0A4R9M4U7_9LEPT</name>
<feature type="domain" description="Calcineurin-like phosphoesterase" evidence="6">
    <location>
        <begin position="172"/>
        <end position="340"/>
    </location>
</feature>
<dbReference type="EMBL" id="RQHW01000028">
    <property type="protein sequence ID" value="TGN19758.1"/>
    <property type="molecule type" value="Genomic_DNA"/>
</dbReference>
<feature type="transmembrane region" description="Helical" evidence="5">
    <location>
        <begin position="69"/>
        <end position="89"/>
    </location>
</feature>
<keyword evidence="5" id="KW-0472">Membrane</keyword>
<reference evidence="7" key="1">
    <citation type="journal article" date="2019" name="PLoS Negl. Trop. Dis.">
        <title>Revisiting the worldwide diversity of Leptospira species in the environment.</title>
        <authorList>
            <person name="Vincent A.T."/>
            <person name="Schiettekatte O."/>
            <person name="Bourhy P."/>
            <person name="Veyrier F.J."/>
            <person name="Picardeau M."/>
        </authorList>
    </citation>
    <scope>NUCLEOTIDE SEQUENCE [LARGE SCALE GENOMIC DNA]</scope>
    <source>
        <strain evidence="7">201300427</strain>
    </source>
</reference>
<dbReference type="AlphaFoldDB" id="A0A4R9M4U7"/>
<sequence length="397" mass="44306">MSRFLIFLSVFTSILTIGYVYTGFRLMYGLEISGLSAWLFWILIFCLILVIPASYFFSQTIETEGLQSVLSYVSFTGLGFFTILFTLVLMKDLLSLLFTIISPLVLYFSPEWANQFSLWSQEGVGINFILTSITLILAGTLTFIGFFQAHKRLKTIFIEVPVQNLHPDLDGFKIVQISDVHIGPTIKGKFLSHVVERINHLEPDFVAITGDLVDGNVNILKHHLLPLGALKSKYGTFFVTGNHEYYSGVKAWIKEIQTLGIRVLLNENELLRHKGSVVALAGVTDLKAGSILPEHTTNPGKAIRGGENSDFKILLAHQPDSILEAASYGYDLQLSGHTHGGQYFPGNIVIYLAQKFVAGLHRYKDMWLYVSRGTGYWGPPLRIGAPSEITQIVLRKA</sequence>
<protein>
    <submittedName>
        <fullName evidence="7">Metallophosphoesterase</fullName>
    </submittedName>
</protein>
<gene>
    <name evidence="7" type="ORF">EHS15_08270</name>
</gene>
<dbReference type="GO" id="GO:0009245">
    <property type="term" value="P:lipid A biosynthetic process"/>
    <property type="evidence" value="ECO:0007669"/>
    <property type="project" value="TreeGrafter"/>
</dbReference>
<dbReference type="PANTHER" id="PTHR31302">
    <property type="entry name" value="TRANSMEMBRANE PROTEIN WITH METALLOPHOSPHOESTERASE DOMAIN-RELATED"/>
    <property type="match status" value="1"/>
</dbReference>
<dbReference type="InterPro" id="IPR051158">
    <property type="entry name" value="Metallophosphoesterase_sf"/>
</dbReference>
<keyword evidence="3" id="KW-0378">Hydrolase</keyword>
<dbReference type="GO" id="GO:0016020">
    <property type="term" value="C:membrane"/>
    <property type="evidence" value="ECO:0007669"/>
    <property type="project" value="GOC"/>
</dbReference>
<feature type="transmembrane region" description="Helical" evidence="5">
    <location>
        <begin position="38"/>
        <end position="57"/>
    </location>
</feature>
<organism evidence="7 8">
    <name type="scientific">Leptospira idonii</name>
    <dbReference type="NCBI Taxonomy" id="1193500"/>
    <lineage>
        <taxon>Bacteria</taxon>
        <taxon>Pseudomonadati</taxon>
        <taxon>Spirochaetota</taxon>
        <taxon>Spirochaetia</taxon>
        <taxon>Leptospirales</taxon>
        <taxon>Leptospiraceae</taxon>
        <taxon>Leptospira</taxon>
    </lineage>
</organism>
<evidence type="ECO:0000259" key="6">
    <source>
        <dbReference type="Pfam" id="PF00149"/>
    </source>
</evidence>
<dbReference type="PANTHER" id="PTHR31302:SF31">
    <property type="entry name" value="PHOSPHODIESTERASE YAEI"/>
    <property type="match status" value="1"/>
</dbReference>
<dbReference type="FunFam" id="3.60.21.10:FF:000028">
    <property type="entry name" value="Putative metallophosphoesterase"/>
    <property type="match status" value="1"/>
</dbReference>
<evidence type="ECO:0000256" key="1">
    <source>
        <dbReference type="ARBA" id="ARBA00001968"/>
    </source>
</evidence>
<feature type="transmembrane region" description="Helical" evidence="5">
    <location>
        <begin position="6"/>
        <end position="26"/>
    </location>
</feature>
<evidence type="ECO:0000256" key="2">
    <source>
        <dbReference type="ARBA" id="ARBA00022723"/>
    </source>
</evidence>
<dbReference type="SUPFAM" id="SSF56300">
    <property type="entry name" value="Metallo-dependent phosphatases"/>
    <property type="match status" value="1"/>
</dbReference>
<dbReference type="Gene3D" id="3.60.21.10">
    <property type="match status" value="1"/>
</dbReference>
<dbReference type="GO" id="GO:0046872">
    <property type="term" value="F:metal ion binding"/>
    <property type="evidence" value="ECO:0007669"/>
    <property type="project" value="UniProtKB-KW"/>
</dbReference>
<evidence type="ECO:0000256" key="5">
    <source>
        <dbReference type="SAM" id="Phobius"/>
    </source>
</evidence>
<dbReference type="InterPro" id="IPR029052">
    <property type="entry name" value="Metallo-depent_PP-like"/>
</dbReference>
<keyword evidence="5" id="KW-0812">Transmembrane</keyword>
<dbReference type="Pfam" id="PF00149">
    <property type="entry name" value="Metallophos"/>
    <property type="match status" value="1"/>
</dbReference>
<comment type="similarity">
    <text evidence="4">Belongs to the metallophosphoesterase superfamily.</text>
</comment>
<keyword evidence="2" id="KW-0479">Metal-binding</keyword>
<dbReference type="GO" id="GO:0008758">
    <property type="term" value="F:UDP-2,3-diacylglucosamine hydrolase activity"/>
    <property type="evidence" value="ECO:0007669"/>
    <property type="project" value="TreeGrafter"/>
</dbReference>